<dbReference type="InterPro" id="IPR001926">
    <property type="entry name" value="TrpB-like_PALP"/>
</dbReference>
<evidence type="ECO:0000256" key="3">
    <source>
        <dbReference type="ARBA" id="ARBA00010869"/>
    </source>
</evidence>
<dbReference type="InterPro" id="IPR044561">
    <property type="entry name" value="ACT_ThrD-II-like"/>
</dbReference>
<comment type="function">
    <text evidence="7">Catalyzes the anaerobic formation of alpha-ketobutyrate and ammonia from threonine in a two-step reaction. The first step involved a dehydration of threonine and a production of enamine intermediates (aminocrotonate), which tautomerizes to its imine form (iminobutyrate). Both intermediates are unstable and short-lived. The second step is the nonenzymatic hydrolysis of the enamine/imine intermediates to form 2-ketobutyrate and free ammonia. In the low water environment of the cell, the second step is accelerated by RidA.</text>
</comment>
<dbReference type="PROSITE" id="PS51671">
    <property type="entry name" value="ACT"/>
    <property type="match status" value="1"/>
</dbReference>
<dbReference type="GO" id="GO:0006567">
    <property type="term" value="P:L-threonine catabolic process"/>
    <property type="evidence" value="ECO:0007669"/>
    <property type="project" value="InterPro"/>
</dbReference>
<organism evidence="10 11">
    <name type="scientific">Thermosporothrix hazakensis</name>
    <dbReference type="NCBI Taxonomy" id="644383"/>
    <lineage>
        <taxon>Bacteria</taxon>
        <taxon>Bacillati</taxon>
        <taxon>Chloroflexota</taxon>
        <taxon>Ktedonobacteria</taxon>
        <taxon>Ktedonobacterales</taxon>
        <taxon>Thermosporotrichaceae</taxon>
        <taxon>Thermosporothrix</taxon>
    </lineage>
</organism>
<dbReference type="SUPFAM" id="SSF53686">
    <property type="entry name" value="Tryptophan synthase beta subunit-like PLP-dependent enzymes"/>
    <property type="match status" value="1"/>
</dbReference>
<dbReference type="AlphaFoldDB" id="A0A326U8S3"/>
<evidence type="ECO:0000259" key="9">
    <source>
        <dbReference type="PROSITE" id="PS51671"/>
    </source>
</evidence>
<keyword evidence="11" id="KW-1185">Reference proteome</keyword>
<dbReference type="Pfam" id="PF13291">
    <property type="entry name" value="ACT_4"/>
    <property type="match status" value="1"/>
</dbReference>
<reference evidence="10 11" key="1">
    <citation type="submission" date="2018-06" db="EMBL/GenBank/DDBJ databases">
        <title>Genomic Encyclopedia of Archaeal and Bacterial Type Strains, Phase II (KMG-II): from individual species to whole genera.</title>
        <authorList>
            <person name="Goeker M."/>
        </authorList>
    </citation>
    <scope>NUCLEOTIDE SEQUENCE [LARGE SCALE GENOMIC DNA]</scope>
    <source>
        <strain evidence="10 11">ATCC BAA-1881</strain>
    </source>
</reference>
<dbReference type="InterPro" id="IPR002912">
    <property type="entry name" value="ACT_dom"/>
</dbReference>
<comment type="catalytic activity">
    <reaction evidence="1">
        <text>L-threonine = 2-oxobutanoate + NH4(+)</text>
        <dbReference type="Rhea" id="RHEA:22108"/>
        <dbReference type="ChEBI" id="CHEBI:16763"/>
        <dbReference type="ChEBI" id="CHEBI:28938"/>
        <dbReference type="ChEBI" id="CHEBI:57926"/>
        <dbReference type="EC" id="4.3.1.19"/>
    </reaction>
</comment>
<evidence type="ECO:0000256" key="5">
    <source>
        <dbReference type="ARBA" id="ARBA00022898"/>
    </source>
</evidence>
<dbReference type="GO" id="GO:0003941">
    <property type="term" value="F:L-serine ammonia-lyase activity"/>
    <property type="evidence" value="ECO:0007669"/>
    <property type="project" value="TreeGrafter"/>
</dbReference>
<dbReference type="Gene3D" id="3.40.50.1100">
    <property type="match status" value="2"/>
</dbReference>
<dbReference type="InterPro" id="IPR050147">
    <property type="entry name" value="Ser/Thr_Dehydratase"/>
</dbReference>
<comment type="cofactor">
    <cofactor evidence="2">
        <name>pyridoxal 5'-phosphate</name>
        <dbReference type="ChEBI" id="CHEBI:597326"/>
    </cofactor>
</comment>
<feature type="domain" description="ACT" evidence="9">
    <location>
        <begin position="335"/>
        <end position="414"/>
    </location>
</feature>
<dbReference type="InterPro" id="IPR036052">
    <property type="entry name" value="TrpB-like_PALP_sf"/>
</dbReference>
<accession>A0A326U8S3</accession>
<gene>
    <name evidence="10" type="ORF">EI42_03404</name>
</gene>
<dbReference type="GO" id="GO:0006565">
    <property type="term" value="P:L-serine catabolic process"/>
    <property type="evidence" value="ECO:0007669"/>
    <property type="project" value="TreeGrafter"/>
</dbReference>
<dbReference type="PANTHER" id="PTHR48078:SF6">
    <property type="entry name" value="L-THREONINE DEHYDRATASE CATABOLIC TDCB"/>
    <property type="match status" value="1"/>
</dbReference>
<dbReference type="NCBIfam" id="TIGR01127">
    <property type="entry name" value="ilvA_1Cterm"/>
    <property type="match status" value="1"/>
</dbReference>
<comment type="similarity">
    <text evidence="3">Belongs to the serine/threonine dehydratase family.</text>
</comment>
<evidence type="ECO:0000256" key="2">
    <source>
        <dbReference type="ARBA" id="ARBA00001933"/>
    </source>
</evidence>
<dbReference type="RefSeq" id="WP_211326216.1">
    <property type="nucleotide sequence ID" value="NZ_BIFX01000003.1"/>
</dbReference>
<dbReference type="CDD" id="cd04886">
    <property type="entry name" value="ACT_ThrD-II-like"/>
    <property type="match status" value="1"/>
</dbReference>
<dbReference type="Pfam" id="PF00291">
    <property type="entry name" value="PALP"/>
    <property type="match status" value="1"/>
</dbReference>
<dbReference type="GO" id="GO:0004794">
    <property type="term" value="F:threonine deaminase activity"/>
    <property type="evidence" value="ECO:0007669"/>
    <property type="project" value="UniProtKB-EC"/>
</dbReference>
<proteinExistence type="inferred from homology"/>
<dbReference type="GO" id="GO:0009097">
    <property type="term" value="P:isoleucine biosynthetic process"/>
    <property type="evidence" value="ECO:0007669"/>
    <property type="project" value="TreeGrafter"/>
</dbReference>
<dbReference type="CDD" id="cd01562">
    <property type="entry name" value="Thr-dehyd"/>
    <property type="match status" value="1"/>
</dbReference>
<dbReference type="EMBL" id="QKUF01000011">
    <property type="protein sequence ID" value="PZW28026.1"/>
    <property type="molecule type" value="Genomic_DNA"/>
</dbReference>
<dbReference type="FunFam" id="3.40.50.1100:FF:000007">
    <property type="entry name" value="L-threonine dehydratase catabolic TdcB"/>
    <property type="match status" value="1"/>
</dbReference>
<dbReference type="Gene3D" id="3.30.70.260">
    <property type="match status" value="1"/>
</dbReference>
<evidence type="ECO:0000313" key="11">
    <source>
        <dbReference type="Proteomes" id="UP000248806"/>
    </source>
</evidence>
<name>A0A326U8S3_THEHA</name>
<dbReference type="FunFam" id="3.40.50.1100:FF:000005">
    <property type="entry name" value="Threonine dehydratase catabolic"/>
    <property type="match status" value="1"/>
</dbReference>
<keyword evidence="5" id="KW-0663">Pyridoxal phosphate</keyword>
<keyword evidence="6" id="KW-0456">Lyase</keyword>
<sequence length="420" mass="45271">MYTNSPKMPELSEIQRAYEEIHDSIHVTPLLRSQTFSEMSGAHVYLKAENLQRAGSFKVRGATYKISRLSESERHKGVVAVSMGNHAQAVALAARSLGVQATIVMPEQAPLVKVMATRGYGAKVILHGATFKDAHEYALEFEARTGATLLHSFEDYDLITGQGTLGLEILEQFPDVEAIVVPIGGGGLISGVALAVKALRPDVRIIGVQAKGADAAKQSLQAGHIVVQSNVKTIADGICINAPGELTFAIMRKYVDEVVTVDDEEIMSAILLLLERSKLQVEAAGASGLAALLHPGLLDVAGKKVALVLTGGNIDTNVIGNFISHGLLVQGRITILRTFIEDRPGELKRLLTVIADQGANVRELNYCPTMQALPEQHIEVTLTLDTRDHEHIAQLLDTLHDRGYTASTVQVQPKPTPIVQ</sequence>
<dbReference type="PANTHER" id="PTHR48078">
    <property type="entry name" value="THREONINE DEHYDRATASE, MITOCHONDRIAL-RELATED"/>
    <property type="match status" value="1"/>
</dbReference>
<evidence type="ECO:0000256" key="6">
    <source>
        <dbReference type="ARBA" id="ARBA00023239"/>
    </source>
</evidence>
<evidence type="ECO:0000256" key="4">
    <source>
        <dbReference type="ARBA" id="ARBA00012096"/>
    </source>
</evidence>
<dbReference type="EC" id="4.3.1.19" evidence="4"/>
<protein>
    <recommendedName>
        <fullName evidence="4">threonine ammonia-lyase</fullName>
        <ecNumber evidence="4">4.3.1.19</ecNumber>
    </recommendedName>
    <alternativeName>
        <fullName evidence="8">Threonine deaminase</fullName>
    </alternativeName>
</protein>
<dbReference type="InterPro" id="IPR005789">
    <property type="entry name" value="Thr_deHydtase_catblc"/>
</dbReference>
<evidence type="ECO:0000313" key="10">
    <source>
        <dbReference type="EMBL" id="PZW28026.1"/>
    </source>
</evidence>
<dbReference type="Proteomes" id="UP000248806">
    <property type="component" value="Unassembled WGS sequence"/>
</dbReference>
<evidence type="ECO:0000256" key="7">
    <source>
        <dbReference type="ARBA" id="ARBA00025527"/>
    </source>
</evidence>
<comment type="caution">
    <text evidence="10">The sequence shown here is derived from an EMBL/GenBank/DDBJ whole genome shotgun (WGS) entry which is preliminary data.</text>
</comment>
<evidence type="ECO:0000256" key="1">
    <source>
        <dbReference type="ARBA" id="ARBA00001274"/>
    </source>
</evidence>
<evidence type="ECO:0000256" key="8">
    <source>
        <dbReference type="ARBA" id="ARBA00031427"/>
    </source>
</evidence>